<sequence>LDFRRLLQLESVRGEIWVNRRSVKTAYPLHTPTQDRIKCSVWVWSRELLSIIFRWRTLGASDPPNCRGKGYCTQVEDPWCFRPPAVEVRVRLG</sequence>
<evidence type="ECO:0000313" key="2">
    <source>
        <dbReference type="Proteomes" id="UP000237105"/>
    </source>
</evidence>
<feature type="non-terminal residue" evidence="1">
    <location>
        <position position="1"/>
    </location>
</feature>
<dbReference type="EMBL" id="JXTB01001236">
    <property type="protein sequence ID" value="PON31228.1"/>
    <property type="molecule type" value="Genomic_DNA"/>
</dbReference>
<gene>
    <name evidence="1" type="ORF">PanWU01x14_371440</name>
</gene>
<protein>
    <submittedName>
        <fullName evidence="1">Uncharacterized protein</fullName>
    </submittedName>
</protein>
<accession>A0A2P5A3V7</accession>
<name>A0A2P5A3V7_PARAD</name>
<organism evidence="1 2">
    <name type="scientific">Parasponia andersonii</name>
    <name type="common">Sponia andersonii</name>
    <dbReference type="NCBI Taxonomy" id="3476"/>
    <lineage>
        <taxon>Eukaryota</taxon>
        <taxon>Viridiplantae</taxon>
        <taxon>Streptophyta</taxon>
        <taxon>Embryophyta</taxon>
        <taxon>Tracheophyta</taxon>
        <taxon>Spermatophyta</taxon>
        <taxon>Magnoliopsida</taxon>
        <taxon>eudicotyledons</taxon>
        <taxon>Gunneridae</taxon>
        <taxon>Pentapetalae</taxon>
        <taxon>rosids</taxon>
        <taxon>fabids</taxon>
        <taxon>Rosales</taxon>
        <taxon>Cannabaceae</taxon>
        <taxon>Parasponia</taxon>
    </lineage>
</organism>
<evidence type="ECO:0000313" key="1">
    <source>
        <dbReference type="EMBL" id="PON31228.1"/>
    </source>
</evidence>
<comment type="caution">
    <text evidence="1">The sequence shown here is derived from an EMBL/GenBank/DDBJ whole genome shotgun (WGS) entry which is preliminary data.</text>
</comment>
<dbReference type="Proteomes" id="UP000237105">
    <property type="component" value="Unassembled WGS sequence"/>
</dbReference>
<proteinExistence type="predicted"/>
<keyword evidence="2" id="KW-1185">Reference proteome</keyword>
<reference evidence="2" key="1">
    <citation type="submission" date="2016-06" db="EMBL/GenBank/DDBJ databases">
        <title>Parallel loss of symbiosis genes in relatives of nitrogen-fixing non-legume Parasponia.</title>
        <authorList>
            <person name="Van Velzen R."/>
            <person name="Holmer R."/>
            <person name="Bu F."/>
            <person name="Rutten L."/>
            <person name="Van Zeijl A."/>
            <person name="Liu W."/>
            <person name="Santuari L."/>
            <person name="Cao Q."/>
            <person name="Sharma T."/>
            <person name="Shen D."/>
            <person name="Roswanjaya Y."/>
            <person name="Wardhani T."/>
            <person name="Kalhor M.S."/>
            <person name="Jansen J."/>
            <person name="Van den Hoogen J."/>
            <person name="Gungor B."/>
            <person name="Hartog M."/>
            <person name="Hontelez J."/>
            <person name="Verver J."/>
            <person name="Yang W.-C."/>
            <person name="Schijlen E."/>
            <person name="Repin R."/>
            <person name="Schilthuizen M."/>
            <person name="Schranz E."/>
            <person name="Heidstra R."/>
            <person name="Miyata K."/>
            <person name="Fedorova E."/>
            <person name="Kohlen W."/>
            <person name="Bisseling T."/>
            <person name="Smit S."/>
            <person name="Geurts R."/>
        </authorList>
    </citation>
    <scope>NUCLEOTIDE SEQUENCE [LARGE SCALE GENOMIC DNA]</scope>
    <source>
        <strain evidence="2">cv. WU1-14</strain>
    </source>
</reference>
<dbReference type="AlphaFoldDB" id="A0A2P5A3V7"/>